<protein>
    <submittedName>
        <fullName evidence="3">Uncharacterized protein</fullName>
    </submittedName>
</protein>
<reference evidence="3" key="1">
    <citation type="submission" date="2022-11" db="UniProtKB">
        <authorList>
            <consortium name="WormBaseParasite"/>
        </authorList>
    </citation>
    <scope>IDENTIFICATION</scope>
</reference>
<keyword evidence="1" id="KW-0472">Membrane</keyword>
<proteinExistence type="predicted"/>
<keyword evidence="2" id="KW-1185">Reference proteome</keyword>
<dbReference type="AlphaFoldDB" id="A0A915CMX6"/>
<sequence length="341" mass="37341">MPLFFIFPGPLLAGCLSGERVPAGLLLLLMPLVFFVQPTTLWFGDAHLERLYIHQQLHHHGAVLVYVLCVFTAALLLLALNHLPNPDMTLLLATISAACALALNILLNIQSAAHQHGCWLSTTVLCMLPAGGQHALLPVIIAHFALYTLFPFGIFPTLGICSTLSLAQITAFILLPSQSLFTLDQLRNHSGSYLEAAFLNARNALSSQQEALQENTKMLGTSVPKIYVEHYGQVSVIYAKIYGLQIILNQISDSARLLNEFNTRIDQLVKKMGVSELPFEPQKLVAVVIFLVVAGFSIGLHLPIYTIVGRDPLPDVVFSLIPEQPWALGVGDLMVTFCALR</sequence>
<feature type="transmembrane region" description="Helical" evidence="1">
    <location>
        <begin position="284"/>
        <end position="304"/>
    </location>
</feature>
<keyword evidence="1" id="KW-1133">Transmembrane helix</keyword>
<feature type="transmembrane region" description="Helical" evidence="1">
    <location>
        <begin position="23"/>
        <end position="43"/>
    </location>
</feature>
<feature type="transmembrane region" description="Helical" evidence="1">
    <location>
        <begin position="152"/>
        <end position="175"/>
    </location>
</feature>
<name>A0A915CMX6_9BILA</name>
<evidence type="ECO:0000313" key="2">
    <source>
        <dbReference type="Proteomes" id="UP000887574"/>
    </source>
</evidence>
<evidence type="ECO:0000313" key="3">
    <source>
        <dbReference type="WBParaSite" id="jg10686"/>
    </source>
</evidence>
<organism evidence="2 3">
    <name type="scientific">Ditylenchus dipsaci</name>
    <dbReference type="NCBI Taxonomy" id="166011"/>
    <lineage>
        <taxon>Eukaryota</taxon>
        <taxon>Metazoa</taxon>
        <taxon>Ecdysozoa</taxon>
        <taxon>Nematoda</taxon>
        <taxon>Chromadorea</taxon>
        <taxon>Rhabditida</taxon>
        <taxon>Tylenchina</taxon>
        <taxon>Tylenchomorpha</taxon>
        <taxon>Sphaerularioidea</taxon>
        <taxon>Anguinidae</taxon>
        <taxon>Anguininae</taxon>
        <taxon>Ditylenchus</taxon>
    </lineage>
</organism>
<feature type="transmembrane region" description="Helical" evidence="1">
    <location>
        <begin position="89"/>
        <end position="107"/>
    </location>
</feature>
<evidence type="ECO:0000256" key="1">
    <source>
        <dbReference type="SAM" id="Phobius"/>
    </source>
</evidence>
<dbReference type="WBParaSite" id="jg10686">
    <property type="protein sequence ID" value="jg10686"/>
    <property type="gene ID" value="jg10686"/>
</dbReference>
<dbReference type="Proteomes" id="UP000887574">
    <property type="component" value="Unplaced"/>
</dbReference>
<accession>A0A915CMX6</accession>
<feature type="transmembrane region" description="Helical" evidence="1">
    <location>
        <begin position="119"/>
        <end position="146"/>
    </location>
</feature>
<feature type="transmembrane region" description="Helical" evidence="1">
    <location>
        <begin position="63"/>
        <end position="83"/>
    </location>
</feature>
<keyword evidence="1" id="KW-0812">Transmembrane</keyword>